<keyword evidence="4" id="KW-1185">Reference proteome</keyword>
<dbReference type="OrthoDB" id="6506599at2"/>
<organism evidence="1 3">
    <name type="scientific">Rahnella sp. (strain Y9602)</name>
    <dbReference type="NCBI Taxonomy" id="2703885"/>
    <lineage>
        <taxon>Bacteria</taxon>
        <taxon>Pseudomonadati</taxon>
        <taxon>Pseudomonadota</taxon>
        <taxon>Gammaproteobacteria</taxon>
        <taxon>Enterobacterales</taxon>
        <taxon>Yersiniaceae</taxon>
        <taxon>Rahnella</taxon>
    </lineage>
</organism>
<gene>
    <name evidence="1" type="ordered locus">Rahaq_3750</name>
    <name evidence="2" type="ORF">ACFPK4_00270</name>
</gene>
<dbReference type="EMBL" id="CP002505">
    <property type="protein sequence ID" value="ADW75339.1"/>
    <property type="molecule type" value="Genomic_DNA"/>
</dbReference>
<dbReference type="Proteomes" id="UP000007257">
    <property type="component" value="Chromosome"/>
</dbReference>
<reference evidence="1 3" key="2">
    <citation type="journal article" date="2012" name="J. Bacteriol.">
        <title>Complete Genome Sequence of Rahnella sp. Strain Y9602, a Gammaproteobacterium Isolate from Metal- and Radionuclide-Contaminated Soil.</title>
        <authorList>
            <person name="Martinez R.J."/>
            <person name="Bruce D."/>
            <person name="Detter C."/>
            <person name="Goodwin L.A."/>
            <person name="Han J."/>
            <person name="Han C.S."/>
            <person name="Held B."/>
            <person name="Land M.L."/>
            <person name="Mikhailova N."/>
            <person name="Nolan M."/>
            <person name="Pennacchio L."/>
            <person name="Pitluck S."/>
            <person name="Tapia R."/>
            <person name="Woyke T."/>
            <person name="Sobecky P.A."/>
        </authorList>
    </citation>
    <scope>NUCLEOTIDE SEQUENCE [LARGE SCALE GENOMIC DNA]</scope>
    <source>
        <strain evidence="1 3">Y9602</strain>
    </source>
</reference>
<protein>
    <recommendedName>
        <fullName evidence="5">Peptidase C58 YopT-type domain-containing protein</fullName>
    </recommendedName>
</protein>
<proteinExistence type="predicted"/>
<dbReference type="EMBL" id="JBHUCJ010000001">
    <property type="protein sequence ID" value="MFD3221957.1"/>
    <property type="molecule type" value="Genomic_DNA"/>
</dbReference>
<reference evidence="2 4" key="3">
    <citation type="submission" date="2024-09" db="EMBL/GenBank/DDBJ databases">
        <title>Genomes of Rahnella.</title>
        <authorList>
            <person name="Mnguni F.C."/>
            <person name="Shin G.Y."/>
            <person name="Coutinho T."/>
        </authorList>
    </citation>
    <scope>NUCLEOTIDE SEQUENCE [LARGE SCALE GENOMIC DNA]</scope>
    <source>
        <strain evidence="2 4">20WA0057</strain>
    </source>
</reference>
<dbReference type="HOGENOM" id="CLU_1204013_0_0_6"/>
<name>A0A0H3FDI8_RAHSY</name>
<dbReference type="eggNOG" id="ENOG5031S1C">
    <property type="taxonomic scope" value="Bacteria"/>
</dbReference>
<evidence type="ECO:0000313" key="3">
    <source>
        <dbReference type="Proteomes" id="UP000007257"/>
    </source>
</evidence>
<reference evidence="3" key="1">
    <citation type="submission" date="2011-01" db="EMBL/GenBank/DDBJ databases">
        <title>Complete sequence of chromosome of Rahnella sp. Y9602.</title>
        <authorList>
            <consortium name="US DOE Joint Genome Institute"/>
            <person name="Lucas S."/>
            <person name="Copeland A."/>
            <person name="Lapidus A."/>
            <person name="Cheng J.-F."/>
            <person name="Goodwin L."/>
            <person name="Pitluck S."/>
            <person name="Lu M."/>
            <person name="Detter J.C."/>
            <person name="Han C."/>
            <person name="Tapia R."/>
            <person name="Land M."/>
            <person name="Hauser L."/>
            <person name="Kyrpides N."/>
            <person name="Ivanova N."/>
            <person name="Ovchinnikova G."/>
            <person name="Pagani I."/>
            <person name="Sobecky P.A."/>
            <person name="Martinez R.J."/>
            <person name="Woyke T."/>
        </authorList>
    </citation>
    <scope>NUCLEOTIDE SEQUENCE [LARGE SCALE GENOMIC DNA]</scope>
    <source>
        <strain evidence="3">Y9602</strain>
    </source>
</reference>
<sequence length="230" mass="26453">MIPVVLIRKTYNSFIDEKKSEGCCIGLCLTWLGDILKERPVQQRGGWFSGWLSGWFSTPLTPDKKALIPSDTAKLRLLLERSYRRHESYLRSCKESQQDPKRQTGRHQVFVNYKNFRQAEKERITGVPGLQYRLITRNDFMLFNGVNSFGQAHPLTGAIIAFRFSEVPGEVGYHAVAAFRYSASECFFLDPNLGLFKTSSSYPMLDITKYIKKVYREAVPLMEFIVSKKS</sequence>
<evidence type="ECO:0008006" key="5">
    <source>
        <dbReference type="Google" id="ProtNLM"/>
    </source>
</evidence>
<dbReference type="RefSeq" id="WP_013577028.1">
    <property type="nucleotide sequence ID" value="NC_015061.1"/>
</dbReference>
<dbReference type="Gene3D" id="3.90.70.20">
    <property type="match status" value="1"/>
</dbReference>
<evidence type="ECO:0000313" key="2">
    <source>
        <dbReference type="EMBL" id="MFD3221957.1"/>
    </source>
</evidence>
<dbReference type="KEGG" id="rah:Rahaq_3750"/>
<evidence type="ECO:0000313" key="1">
    <source>
        <dbReference type="EMBL" id="ADW75339.1"/>
    </source>
</evidence>
<dbReference type="Proteomes" id="UP001598201">
    <property type="component" value="Unassembled WGS sequence"/>
</dbReference>
<accession>A0A0H3FDI8</accession>
<dbReference type="AlphaFoldDB" id="A0A0H3FDI8"/>
<evidence type="ECO:0000313" key="4">
    <source>
        <dbReference type="Proteomes" id="UP001598201"/>
    </source>
</evidence>